<dbReference type="InterPro" id="IPR040151">
    <property type="entry name" value="Gfd2/YDR514C-like"/>
</dbReference>
<keyword evidence="5" id="KW-1185">Reference proteome</keyword>
<dbReference type="PANTHER" id="PTHR28083">
    <property type="entry name" value="GOOD FOR FULL DBP5 ACTIVITY PROTEIN 2"/>
    <property type="match status" value="1"/>
</dbReference>
<evidence type="ECO:0000256" key="1">
    <source>
        <dbReference type="SAM" id="MobiDB-lite"/>
    </source>
</evidence>
<evidence type="ECO:0000313" key="5">
    <source>
        <dbReference type="Proteomes" id="UP000078237"/>
    </source>
</evidence>
<accession>A0A175W800</accession>
<feature type="domain" description="Gfd2/YDR514C-like C-terminal" evidence="2">
    <location>
        <begin position="344"/>
        <end position="532"/>
    </location>
</feature>
<dbReference type="EMBL" id="LCTW02000073">
    <property type="protein sequence ID" value="KXX79918.1"/>
    <property type="molecule type" value="Genomic_DNA"/>
</dbReference>
<dbReference type="Gene3D" id="3.30.420.10">
    <property type="entry name" value="Ribonuclease H-like superfamily/Ribonuclease H"/>
    <property type="match status" value="1"/>
</dbReference>
<gene>
    <name evidence="4" type="ORF">MMYC01_202274</name>
    <name evidence="3" type="ORF">MMYC01_209272</name>
</gene>
<dbReference type="EMBL" id="LCTW02000400">
    <property type="protein sequence ID" value="KXX73986.1"/>
    <property type="molecule type" value="Genomic_DNA"/>
</dbReference>
<reference evidence="5" key="2">
    <citation type="submission" date="2015-06" db="EMBL/GenBank/DDBJ databases">
        <authorList>
            <person name="van de Sande W.W.J."/>
        </authorList>
    </citation>
    <scope>NUCLEOTIDE SEQUENCE [LARGE SCALE GENOMIC DNA]</scope>
    <source>
        <strain evidence="5">mm55</strain>
    </source>
</reference>
<evidence type="ECO:0000313" key="3">
    <source>
        <dbReference type="EMBL" id="KXX73986.1"/>
    </source>
</evidence>
<dbReference type="PANTHER" id="PTHR28083:SF1">
    <property type="entry name" value="GOOD FOR FULL DBP5 ACTIVITY PROTEIN 2"/>
    <property type="match status" value="1"/>
</dbReference>
<dbReference type="VEuPathDB" id="FungiDB:MMYC01_202274"/>
<dbReference type="AlphaFoldDB" id="A0A175W800"/>
<evidence type="ECO:0000313" key="4">
    <source>
        <dbReference type="EMBL" id="KXX79918.1"/>
    </source>
</evidence>
<comment type="caution">
    <text evidence="4">The sequence shown here is derived from an EMBL/GenBank/DDBJ whole genome shotgun (WGS) entry which is preliminary data.</text>
</comment>
<name>A0A175W800_9PEZI</name>
<dbReference type="InterPro" id="IPR012337">
    <property type="entry name" value="RNaseH-like_sf"/>
</dbReference>
<dbReference type="InterPro" id="IPR036397">
    <property type="entry name" value="RNaseH_sf"/>
</dbReference>
<dbReference type="SUPFAM" id="SSF53098">
    <property type="entry name" value="Ribonuclease H-like"/>
    <property type="match status" value="1"/>
</dbReference>
<organism evidence="4 5">
    <name type="scientific">Madurella mycetomatis</name>
    <dbReference type="NCBI Taxonomy" id="100816"/>
    <lineage>
        <taxon>Eukaryota</taxon>
        <taxon>Fungi</taxon>
        <taxon>Dikarya</taxon>
        <taxon>Ascomycota</taxon>
        <taxon>Pezizomycotina</taxon>
        <taxon>Sordariomycetes</taxon>
        <taxon>Sordariomycetidae</taxon>
        <taxon>Sordariales</taxon>
        <taxon>Sordariales incertae sedis</taxon>
        <taxon>Madurella</taxon>
    </lineage>
</organism>
<dbReference type="GO" id="GO:0003676">
    <property type="term" value="F:nucleic acid binding"/>
    <property type="evidence" value="ECO:0007669"/>
    <property type="project" value="InterPro"/>
</dbReference>
<dbReference type="GO" id="GO:0005634">
    <property type="term" value="C:nucleus"/>
    <property type="evidence" value="ECO:0007669"/>
    <property type="project" value="TreeGrafter"/>
</dbReference>
<sequence length="607" mass="68229">MDDEEFLRRLQALTPGAAVWDGFDPLSWRSVEIDEEEATAVVDEASDFQDGGGWGSDDSAGIIFSYRHLTEEERARTYVSRHNKARGYASDEPLYVPDLEKMEKVNWKETGLAMGELSEEGAIFVPWDVVEGYPDMYIGKRNSVRAAPLFTLDSLHENRVWDLYYVHQPAELNQKPAIFVPTYQFQHLLDVVNAKLETQLTIPPGKNERRFKMSFGIGNTPRPRFLGRSDSPECFESLCATVPAPKPGDDLSHATHLGREEFMNLLSIVDQAKKRMKDSKTKSDKNRFKRIQRHRAWGRSVKRVQRYLGLRQKLADRDPTLVDTPTALDVHLPMTHEPEGSVLFVAVDIEAYEENQALITEVGIAILDTNDIRGVAPGDGGQDWFQRISARHIRVEENSWAMNSRYVQGCANRFSFGTSEFIEQAEIPAILEQLIDNATSADPVDGTLTPRPVVLVFHESSADIGYLKKLGYSIYDAKNVVEIADTREMHQFVSRSKDGRSLGSVLDYLGIPSRDLHNAGNDAVYTLRAMIGLAVKKRLISLAKTGEKIDNKLLEHHIPYSEFKEREKQHEGWTSGGEDTDGGDAINPVNSESRKDFGNGNSGSQGW</sequence>
<evidence type="ECO:0000259" key="2">
    <source>
        <dbReference type="Pfam" id="PF21762"/>
    </source>
</evidence>
<dbReference type="Proteomes" id="UP000078237">
    <property type="component" value="Unassembled WGS sequence"/>
</dbReference>
<dbReference type="OrthoDB" id="5953249at2759"/>
<protein>
    <submittedName>
        <fullName evidence="4">Good for full DBP5 activity protein 2</fullName>
    </submittedName>
</protein>
<dbReference type="Pfam" id="PF21762">
    <property type="entry name" value="DEDDh_C"/>
    <property type="match status" value="1"/>
</dbReference>
<reference evidence="4" key="1">
    <citation type="submission" date="2015-06" db="EMBL/GenBank/DDBJ databases">
        <authorList>
            <person name="Hoefler B.C."/>
            <person name="Straight P.D."/>
        </authorList>
    </citation>
    <scope>NUCLEOTIDE SEQUENCE [LARGE SCALE GENOMIC DNA]</scope>
    <source>
        <strain evidence="4">Mm55</strain>
    </source>
</reference>
<feature type="region of interest" description="Disordered" evidence="1">
    <location>
        <begin position="564"/>
        <end position="607"/>
    </location>
</feature>
<proteinExistence type="predicted"/>
<dbReference type="VEuPathDB" id="FungiDB:MMYC01_209272"/>
<reference evidence="4 5" key="3">
    <citation type="submission" date="2016-01" db="EMBL/GenBank/DDBJ databases">
        <title>Madurella mycetomatis genome sequencing.</title>
        <authorList>
            <person name="Van De Sande W."/>
        </authorList>
    </citation>
    <scope>NUCLEOTIDE SEQUENCE [LARGE SCALE GENOMIC DNA]</scope>
    <source>
        <strain evidence="4">Mm55</strain>
        <strain evidence="5">mm55</strain>
    </source>
</reference>
<dbReference type="InterPro" id="IPR048519">
    <property type="entry name" value="Gfd2/YDR514C-like_C"/>
</dbReference>
<dbReference type="STRING" id="100816.A0A175W800"/>